<reference evidence="6 7" key="1">
    <citation type="submission" date="2016-10" db="EMBL/GenBank/DDBJ databases">
        <title>Comparative genome analysis of multiple Pseudomonas spp. focuses on biocontrol and plant growth promoting traits.</title>
        <authorList>
            <person name="Tao X.-Y."/>
            <person name="Taylor C.G."/>
        </authorList>
    </citation>
    <scope>NUCLEOTIDE SEQUENCE [LARGE SCALE GENOMIC DNA]</scope>
    <source>
        <strain evidence="6 7">29G9</strain>
    </source>
</reference>
<sequence>MNDMYTEYVQLARLALSGRQQDALMVVRRATRKFQGEHPELSLQLKGLLSKTEESPADALRKATPTTFGNKDTSPPMVFSSFESVGEPVWSSSIEHDLYEIIEERKRVKELMQAGISPTRSLLFTGPPGVGKTMSARWLAQKLGRPLVTLDLAAVMSSYLGQTGNNLKNVLKEHSKDGSVLFLDEFDAVAKKRDDAGDVGELKRLVNVLLQSLDEWPVDGMLIAATNHPEILDRAVWRRFDKVIEIPFPDKLEISKFVLPKLQKLNIKNAEEISKTISIIFSNNSFADVEKWLISAFRASIINSTPITEILSDRISKEALLLPSPAKLELACSLIKAGVTQRKASEITGLARDTIRKKTASIK</sequence>
<dbReference type="SUPFAM" id="SSF52540">
    <property type="entry name" value="P-loop containing nucleoside triphosphate hydrolases"/>
    <property type="match status" value="1"/>
</dbReference>
<dbReference type="Gene3D" id="3.40.50.300">
    <property type="entry name" value="P-loop containing nucleotide triphosphate hydrolases"/>
    <property type="match status" value="1"/>
</dbReference>
<dbReference type="CDD" id="cd19481">
    <property type="entry name" value="RecA-like_protease"/>
    <property type="match status" value="1"/>
</dbReference>
<dbReference type="InterPro" id="IPR003959">
    <property type="entry name" value="ATPase_AAA_core"/>
</dbReference>
<dbReference type="InterPro" id="IPR003593">
    <property type="entry name" value="AAA+_ATPase"/>
</dbReference>
<dbReference type="EMBL" id="MOAY01000054">
    <property type="protein sequence ID" value="ROM43539.1"/>
    <property type="molecule type" value="Genomic_DNA"/>
</dbReference>
<keyword evidence="3" id="KW-0067">ATP-binding</keyword>
<dbReference type="GO" id="GO:0016887">
    <property type="term" value="F:ATP hydrolysis activity"/>
    <property type="evidence" value="ECO:0007669"/>
    <property type="project" value="InterPro"/>
</dbReference>
<evidence type="ECO:0000256" key="2">
    <source>
        <dbReference type="ARBA" id="ARBA00022741"/>
    </source>
</evidence>
<feature type="region of interest" description="Disordered" evidence="4">
    <location>
        <begin position="54"/>
        <end position="74"/>
    </location>
</feature>
<feature type="compositionally biased region" description="Polar residues" evidence="4">
    <location>
        <begin position="64"/>
        <end position="73"/>
    </location>
</feature>
<feature type="domain" description="AAA+ ATPase" evidence="5">
    <location>
        <begin position="118"/>
        <end position="250"/>
    </location>
</feature>
<evidence type="ECO:0000256" key="4">
    <source>
        <dbReference type="SAM" id="MobiDB-lite"/>
    </source>
</evidence>
<gene>
    <name evidence="6" type="ORF">BK648_16625</name>
</gene>
<dbReference type="RefSeq" id="WP_123717009.1">
    <property type="nucleotide sequence ID" value="NZ_MOAY01000054.1"/>
</dbReference>
<dbReference type="AlphaFoldDB" id="A0A423EVC8"/>
<dbReference type="SMART" id="SM00382">
    <property type="entry name" value="AAA"/>
    <property type="match status" value="1"/>
</dbReference>
<organism evidence="6 7">
    <name type="scientific">Pseudomonas poae</name>
    <dbReference type="NCBI Taxonomy" id="200451"/>
    <lineage>
        <taxon>Bacteria</taxon>
        <taxon>Pseudomonadati</taxon>
        <taxon>Pseudomonadota</taxon>
        <taxon>Gammaproteobacteria</taxon>
        <taxon>Pseudomonadales</taxon>
        <taxon>Pseudomonadaceae</taxon>
        <taxon>Pseudomonas</taxon>
    </lineage>
</organism>
<dbReference type="PANTHER" id="PTHR23073">
    <property type="entry name" value="26S PROTEASOME REGULATORY SUBUNIT"/>
    <property type="match status" value="1"/>
</dbReference>
<evidence type="ECO:0000256" key="1">
    <source>
        <dbReference type="ARBA" id="ARBA00006914"/>
    </source>
</evidence>
<dbReference type="InterPro" id="IPR050221">
    <property type="entry name" value="26S_Proteasome_ATPase"/>
</dbReference>
<evidence type="ECO:0000259" key="5">
    <source>
        <dbReference type="SMART" id="SM00382"/>
    </source>
</evidence>
<evidence type="ECO:0000313" key="7">
    <source>
        <dbReference type="Proteomes" id="UP000284656"/>
    </source>
</evidence>
<dbReference type="Proteomes" id="UP000284656">
    <property type="component" value="Unassembled WGS sequence"/>
</dbReference>
<accession>A0A423EVC8</accession>
<name>A0A423EVC8_9PSED</name>
<comment type="similarity">
    <text evidence="1">Belongs to the AAA ATPase family.</text>
</comment>
<evidence type="ECO:0000313" key="6">
    <source>
        <dbReference type="EMBL" id="ROM43539.1"/>
    </source>
</evidence>
<keyword evidence="2" id="KW-0547">Nucleotide-binding</keyword>
<proteinExistence type="inferred from homology"/>
<dbReference type="InterPro" id="IPR027417">
    <property type="entry name" value="P-loop_NTPase"/>
</dbReference>
<evidence type="ECO:0000256" key="3">
    <source>
        <dbReference type="ARBA" id="ARBA00022840"/>
    </source>
</evidence>
<protein>
    <recommendedName>
        <fullName evidence="5">AAA+ ATPase domain-containing protein</fullName>
    </recommendedName>
</protein>
<dbReference type="Pfam" id="PF00004">
    <property type="entry name" value="AAA"/>
    <property type="match status" value="1"/>
</dbReference>
<dbReference type="GO" id="GO:0005524">
    <property type="term" value="F:ATP binding"/>
    <property type="evidence" value="ECO:0007669"/>
    <property type="project" value="UniProtKB-KW"/>
</dbReference>
<comment type="caution">
    <text evidence="6">The sequence shown here is derived from an EMBL/GenBank/DDBJ whole genome shotgun (WGS) entry which is preliminary data.</text>
</comment>